<gene>
    <name evidence="7" type="ORF">I79_020336</name>
</gene>
<feature type="domain" description="Lipocalin/cytosolic fatty-acid binding" evidence="6">
    <location>
        <begin position="64"/>
        <end position="161"/>
    </location>
</feature>
<proteinExistence type="inferred from homology"/>
<name>G3I9S7_CRIGR</name>
<protein>
    <submittedName>
        <fullName evidence="7">Vomeronasal secretory protein 2</fullName>
    </submittedName>
</protein>
<sequence>MATVKLLLLPMGLTLLSVAAVDKEDLVIPAAYRAGTFPATTEKVRALGTLRVESGFLGHDLELGVWFIKAIVIQRNLAEKRRPVVVFPHRVTCPEQGTLEIRTTVMSEGQCIKVGFRIQRTEEPGQYTTFSGHKIFYIYELLVRNHYILYTETFLFECAQLSPGTLCVPLAALDELLCGKCPKENLEVLEEFRKFTLRKGFLLENIIVPEQRGEKMLCPFPHVPFVSPMIL</sequence>
<dbReference type="PRINTS" id="PR01175">
    <property type="entry name" value="VNEBNERGLAND"/>
</dbReference>
<comment type="subcellular location">
    <subcellularLocation>
        <location evidence="1">Secreted</location>
    </subcellularLocation>
</comment>
<dbReference type="InterPro" id="IPR002345">
    <property type="entry name" value="Lipocalin"/>
</dbReference>
<dbReference type="STRING" id="10029.G3I9S7"/>
<dbReference type="CDD" id="cd19414">
    <property type="entry name" value="lipocalin_1_3_4_13-like"/>
    <property type="match status" value="1"/>
</dbReference>
<dbReference type="PaxDb" id="10029-XP_007618625.1"/>
<keyword evidence="3" id="KW-0964">Secreted</keyword>
<evidence type="ECO:0000259" key="6">
    <source>
        <dbReference type="Pfam" id="PF00061"/>
    </source>
</evidence>
<dbReference type="SUPFAM" id="SSF50814">
    <property type="entry name" value="Lipocalins"/>
    <property type="match status" value="1"/>
</dbReference>
<dbReference type="InParanoid" id="G3I9S7"/>
<dbReference type="Proteomes" id="UP000001075">
    <property type="component" value="Unassembled WGS sequence"/>
</dbReference>
<dbReference type="AlphaFoldDB" id="G3I9S7"/>
<evidence type="ECO:0000256" key="1">
    <source>
        <dbReference type="ARBA" id="ARBA00004613"/>
    </source>
</evidence>
<dbReference type="GO" id="GO:0005615">
    <property type="term" value="C:extracellular space"/>
    <property type="evidence" value="ECO:0007669"/>
    <property type="project" value="TreeGrafter"/>
</dbReference>
<evidence type="ECO:0000256" key="4">
    <source>
        <dbReference type="ARBA" id="ARBA00022729"/>
    </source>
</evidence>
<organism evidence="7 8">
    <name type="scientific">Cricetulus griseus</name>
    <name type="common">Chinese hamster</name>
    <name type="synonym">Cricetulus barabensis griseus</name>
    <dbReference type="NCBI Taxonomy" id="10029"/>
    <lineage>
        <taxon>Eukaryota</taxon>
        <taxon>Metazoa</taxon>
        <taxon>Chordata</taxon>
        <taxon>Craniata</taxon>
        <taxon>Vertebrata</taxon>
        <taxon>Euteleostomi</taxon>
        <taxon>Mammalia</taxon>
        <taxon>Eutheria</taxon>
        <taxon>Euarchontoglires</taxon>
        <taxon>Glires</taxon>
        <taxon>Rodentia</taxon>
        <taxon>Myomorpha</taxon>
        <taxon>Muroidea</taxon>
        <taxon>Cricetidae</taxon>
        <taxon>Cricetinae</taxon>
        <taxon>Cricetulus</taxon>
    </lineage>
</organism>
<comment type="similarity">
    <text evidence="2">Belongs to the calycin superfamily. Lipocalin family.</text>
</comment>
<feature type="chain" id="PRO_5003444950" evidence="5">
    <location>
        <begin position="20"/>
        <end position="231"/>
    </location>
</feature>
<dbReference type="EMBL" id="JH001641">
    <property type="protein sequence ID" value="EGW06904.1"/>
    <property type="molecule type" value="Genomic_DNA"/>
</dbReference>
<accession>G3I9S7</accession>
<keyword evidence="4 5" id="KW-0732">Signal</keyword>
<dbReference type="GO" id="GO:0036094">
    <property type="term" value="F:small molecule binding"/>
    <property type="evidence" value="ECO:0007669"/>
    <property type="project" value="InterPro"/>
</dbReference>
<dbReference type="InterPro" id="IPR012674">
    <property type="entry name" value="Calycin"/>
</dbReference>
<feature type="signal peptide" evidence="5">
    <location>
        <begin position="1"/>
        <end position="19"/>
    </location>
</feature>
<dbReference type="PANTHER" id="PTHR11430">
    <property type="entry name" value="LIPOCALIN"/>
    <property type="match status" value="1"/>
</dbReference>
<evidence type="ECO:0000256" key="3">
    <source>
        <dbReference type="ARBA" id="ARBA00022525"/>
    </source>
</evidence>
<dbReference type="Gene3D" id="2.40.128.20">
    <property type="match status" value="1"/>
</dbReference>
<dbReference type="PANTHER" id="PTHR11430:SF5">
    <property type="entry name" value="VOMERONASAL SECRETORY PROTEIN 2"/>
    <property type="match status" value="1"/>
</dbReference>
<dbReference type="InterPro" id="IPR000566">
    <property type="entry name" value="Lipocln_cytosolic_FA-bd_dom"/>
</dbReference>
<evidence type="ECO:0000256" key="5">
    <source>
        <dbReference type="SAM" id="SignalP"/>
    </source>
</evidence>
<evidence type="ECO:0000313" key="8">
    <source>
        <dbReference type="Proteomes" id="UP000001075"/>
    </source>
</evidence>
<evidence type="ECO:0000256" key="2">
    <source>
        <dbReference type="ARBA" id="ARBA00006889"/>
    </source>
</evidence>
<evidence type="ECO:0000313" key="7">
    <source>
        <dbReference type="EMBL" id="EGW06904.1"/>
    </source>
</evidence>
<dbReference type="Pfam" id="PF00061">
    <property type="entry name" value="Lipocalin"/>
    <property type="match status" value="1"/>
</dbReference>
<reference evidence="8" key="1">
    <citation type="journal article" date="2011" name="Nat. Biotechnol.">
        <title>The genomic sequence of the Chinese hamster ovary (CHO)-K1 cell line.</title>
        <authorList>
            <person name="Xu X."/>
            <person name="Nagarajan H."/>
            <person name="Lewis N.E."/>
            <person name="Pan S."/>
            <person name="Cai Z."/>
            <person name="Liu X."/>
            <person name="Chen W."/>
            <person name="Xie M."/>
            <person name="Wang W."/>
            <person name="Hammond S."/>
            <person name="Andersen M.R."/>
            <person name="Neff N."/>
            <person name="Passarelli B."/>
            <person name="Koh W."/>
            <person name="Fan H.C."/>
            <person name="Wang J."/>
            <person name="Gui Y."/>
            <person name="Lee K.H."/>
            <person name="Betenbaugh M.J."/>
            <person name="Quake S.R."/>
            <person name="Famili I."/>
            <person name="Palsson B.O."/>
            <person name="Wang J."/>
        </authorList>
    </citation>
    <scope>NUCLEOTIDE SEQUENCE [LARGE SCALE GENOMIC DNA]</scope>
    <source>
        <strain evidence="8">CHO K1 cell line</strain>
    </source>
</reference>
<dbReference type="InterPro" id="IPR002450">
    <property type="entry name" value="von_Ebner_gland"/>
</dbReference>